<evidence type="ECO:0000313" key="1">
    <source>
        <dbReference type="EMBL" id="PYI65760.1"/>
    </source>
</evidence>
<organism evidence="1 2">
    <name type="scientific">Arthrobacter livingstonensis</name>
    <dbReference type="NCBI Taxonomy" id="670078"/>
    <lineage>
        <taxon>Bacteria</taxon>
        <taxon>Bacillati</taxon>
        <taxon>Actinomycetota</taxon>
        <taxon>Actinomycetes</taxon>
        <taxon>Micrococcales</taxon>
        <taxon>Micrococcaceae</taxon>
        <taxon>Arthrobacter</taxon>
    </lineage>
</organism>
<dbReference type="AlphaFoldDB" id="A0A2V5LGV2"/>
<name>A0A2V5LGV2_9MICC</name>
<gene>
    <name evidence="1" type="ORF">CVV68_17100</name>
</gene>
<dbReference type="EMBL" id="QJVD01000021">
    <property type="protein sequence ID" value="PYI65760.1"/>
    <property type="molecule type" value="Genomic_DNA"/>
</dbReference>
<protein>
    <submittedName>
        <fullName evidence="1">Uncharacterized protein</fullName>
    </submittedName>
</protein>
<keyword evidence="2" id="KW-1185">Reference proteome</keyword>
<proteinExistence type="predicted"/>
<comment type="caution">
    <text evidence="1">The sequence shown here is derived from an EMBL/GenBank/DDBJ whole genome shotgun (WGS) entry which is preliminary data.</text>
</comment>
<reference evidence="1 2" key="1">
    <citation type="submission" date="2018-05" db="EMBL/GenBank/DDBJ databases">
        <title>Genetic diversity of glacier-inhabiting Cryobacterium bacteria in China and description of Cryobacterium mengkeensis sp. nov. and Arthrobacter glacialis sp. nov.</title>
        <authorList>
            <person name="Liu Q."/>
            <person name="Xin Y.-H."/>
        </authorList>
    </citation>
    <scope>NUCLEOTIDE SEQUENCE [LARGE SCALE GENOMIC DNA]</scope>
    <source>
        <strain evidence="1 2">LI2</strain>
    </source>
</reference>
<dbReference type="Proteomes" id="UP000247832">
    <property type="component" value="Unassembled WGS sequence"/>
</dbReference>
<evidence type="ECO:0000313" key="2">
    <source>
        <dbReference type="Proteomes" id="UP000247832"/>
    </source>
</evidence>
<sequence>MDIISAEERHPDRTDGEPRRFPIWDKPLVKAGDLYGHAVEYTRSYGLIEWYELDRTYRLEWFPAAQIERVERKDWHGM</sequence>
<accession>A0A2V5LGV2</accession>